<sequence>MKINQNGSADMNVRFGAEQQVKKYLGDFNPFVYIQSMLQNNGFAVKGYDRKQDFGFEASRHYQSLEDFQQQQIKPASGKGIADIVSFQYNKKEQLFFTVYDVKSKMDFSGVYQDVLATARKQLGTTAVAVQYAADQLQKHMDLQFKVSLPIQAASSNADKKTDGGKTLAWNINPIAKNELAMTVKVPNIRNIAIAAGGALLLLLILFIMWIRHRRKKKRAAVQPEEPAKE</sequence>
<evidence type="ECO:0000313" key="2">
    <source>
        <dbReference type="EMBL" id="MCP8969445.1"/>
    </source>
</evidence>
<gene>
    <name evidence="2" type="ORF">NK662_12995</name>
</gene>
<dbReference type="AlphaFoldDB" id="A0AA42BPR9"/>
<protein>
    <submittedName>
        <fullName evidence="2">Uncharacterized protein</fullName>
    </submittedName>
</protein>
<keyword evidence="1" id="KW-1133">Transmembrane helix</keyword>
<comment type="caution">
    <text evidence="2">The sequence shown here is derived from an EMBL/GenBank/DDBJ whole genome shotgun (WGS) entry which is preliminary data.</text>
</comment>
<dbReference type="RefSeq" id="WP_254759367.1">
    <property type="nucleotide sequence ID" value="NZ_JANCLT010000006.1"/>
</dbReference>
<keyword evidence="1" id="KW-0812">Transmembrane</keyword>
<keyword evidence="3" id="KW-1185">Reference proteome</keyword>
<feature type="transmembrane region" description="Helical" evidence="1">
    <location>
        <begin position="192"/>
        <end position="211"/>
    </location>
</feature>
<organism evidence="2 3">
    <name type="scientific">Ectobacillus ponti</name>
    <dbReference type="NCBI Taxonomy" id="2961894"/>
    <lineage>
        <taxon>Bacteria</taxon>
        <taxon>Bacillati</taxon>
        <taxon>Bacillota</taxon>
        <taxon>Bacilli</taxon>
        <taxon>Bacillales</taxon>
        <taxon>Bacillaceae</taxon>
        <taxon>Ectobacillus</taxon>
    </lineage>
</organism>
<evidence type="ECO:0000313" key="3">
    <source>
        <dbReference type="Proteomes" id="UP001156102"/>
    </source>
</evidence>
<accession>A0AA42BPR9</accession>
<evidence type="ECO:0000256" key="1">
    <source>
        <dbReference type="SAM" id="Phobius"/>
    </source>
</evidence>
<name>A0AA42BPR9_9BACI</name>
<dbReference type="Proteomes" id="UP001156102">
    <property type="component" value="Unassembled WGS sequence"/>
</dbReference>
<keyword evidence="1" id="KW-0472">Membrane</keyword>
<proteinExistence type="predicted"/>
<dbReference type="EMBL" id="JANCLT010000006">
    <property type="protein sequence ID" value="MCP8969445.1"/>
    <property type="molecule type" value="Genomic_DNA"/>
</dbReference>
<reference evidence="2" key="1">
    <citation type="submission" date="2022-07" db="EMBL/GenBank/DDBJ databases">
        <authorList>
            <person name="Li W.-J."/>
            <person name="Deng Q.-Q."/>
        </authorList>
    </citation>
    <scope>NUCLEOTIDE SEQUENCE</scope>
    <source>
        <strain evidence="2">SYSU M60031</strain>
    </source>
</reference>